<dbReference type="GO" id="GO:0005436">
    <property type="term" value="F:sodium:phosphate symporter activity"/>
    <property type="evidence" value="ECO:0007669"/>
    <property type="project" value="InterPro"/>
</dbReference>
<dbReference type="NCBIfam" id="NF037997">
    <property type="entry name" value="Na_Pi_symport"/>
    <property type="match status" value="1"/>
</dbReference>
<dbReference type="PANTHER" id="PTHR10010">
    <property type="entry name" value="SOLUTE CARRIER FAMILY 34 SODIUM PHOSPHATE , MEMBER 2-RELATED"/>
    <property type="match status" value="1"/>
</dbReference>
<evidence type="ECO:0000256" key="5">
    <source>
        <dbReference type="ARBA" id="ARBA00023136"/>
    </source>
</evidence>
<dbReference type="InterPro" id="IPR003841">
    <property type="entry name" value="Na/Pi_transpt"/>
</dbReference>
<reference evidence="9 10" key="1">
    <citation type="submission" date="2020-04" db="EMBL/GenBank/DDBJ databases">
        <title>Molecular characterization of pseudomonads from Agaricus bisporus reveal novel blotch 2 pathogens in Western Europe.</title>
        <authorList>
            <person name="Taparia T."/>
            <person name="Krijger M."/>
            <person name="Haynes E."/>
            <person name="Elpinstone J.G."/>
            <person name="Noble R."/>
            <person name="Van Der Wolf J."/>
        </authorList>
    </citation>
    <scope>NUCLEOTIDE SEQUENCE [LARGE SCALE GENOMIC DNA]</scope>
    <source>
        <strain evidence="9 10">IPO3738</strain>
    </source>
</reference>
<feature type="transmembrane region" description="Helical" evidence="7">
    <location>
        <begin position="174"/>
        <end position="199"/>
    </location>
</feature>
<evidence type="ECO:0000256" key="4">
    <source>
        <dbReference type="ARBA" id="ARBA00022989"/>
    </source>
</evidence>
<feature type="transmembrane region" description="Helical" evidence="7">
    <location>
        <begin position="277"/>
        <end position="295"/>
    </location>
</feature>
<organism evidence="9 10">
    <name type="scientific">Pseudomonas gingeri</name>
    <dbReference type="NCBI Taxonomy" id="117681"/>
    <lineage>
        <taxon>Bacteria</taxon>
        <taxon>Pseudomonadati</taxon>
        <taxon>Pseudomonadota</taxon>
        <taxon>Gammaproteobacteria</taxon>
        <taxon>Pseudomonadales</taxon>
        <taxon>Pseudomonadaceae</taxon>
        <taxon>Pseudomonas</taxon>
    </lineage>
</organism>
<dbReference type="GO" id="GO:0005886">
    <property type="term" value="C:plasma membrane"/>
    <property type="evidence" value="ECO:0007669"/>
    <property type="project" value="UniProtKB-SubCell"/>
</dbReference>
<feature type="compositionally biased region" description="Basic and acidic residues" evidence="6">
    <location>
        <begin position="555"/>
        <end position="582"/>
    </location>
</feature>
<evidence type="ECO:0000256" key="1">
    <source>
        <dbReference type="ARBA" id="ARBA00004651"/>
    </source>
</evidence>
<dbReference type="InterPro" id="IPR038078">
    <property type="entry name" value="PhoU-like_sf"/>
</dbReference>
<keyword evidence="2" id="KW-1003">Cell membrane</keyword>
<proteinExistence type="predicted"/>
<protein>
    <submittedName>
        <fullName evidence="9">Na/Pi cotransporter family protein</fullName>
    </submittedName>
</protein>
<feature type="transmembrane region" description="Helical" evidence="7">
    <location>
        <begin position="50"/>
        <end position="78"/>
    </location>
</feature>
<dbReference type="PANTHER" id="PTHR10010:SF46">
    <property type="entry name" value="SODIUM-DEPENDENT PHOSPHATE TRANSPORT PROTEIN 2B"/>
    <property type="match status" value="1"/>
</dbReference>
<evidence type="ECO:0000313" key="10">
    <source>
        <dbReference type="Proteomes" id="UP000517547"/>
    </source>
</evidence>
<accession>A0A7Y7XVN7</accession>
<feature type="transmembrane region" description="Helical" evidence="7">
    <location>
        <begin position="134"/>
        <end position="154"/>
    </location>
</feature>
<evidence type="ECO:0000256" key="7">
    <source>
        <dbReference type="SAM" id="Phobius"/>
    </source>
</evidence>
<comment type="caution">
    <text evidence="9">The sequence shown here is derived from an EMBL/GenBank/DDBJ whole genome shotgun (WGS) entry which is preliminary data.</text>
</comment>
<evidence type="ECO:0000256" key="2">
    <source>
        <dbReference type="ARBA" id="ARBA00022475"/>
    </source>
</evidence>
<keyword evidence="3 7" id="KW-0812">Transmembrane</keyword>
<evidence type="ECO:0000256" key="6">
    <source>
        <dbReference type="SAM" id="MobiDB-lite"/>
    </source>
</evidence>
<evidence type="ECO:0000256" key="3">
    <source>
        <dbReference type="ARBA" id="ARBA00022692"/>
    </source>
</evidence>
<dbReference type="Pfam" id="PF02690">
    <property type="entry name" value="Na_Pi_cotrans"/>
    <property type="match status" value="2"/>
</dbReference>
<feature type="transmembrane region" description="Helical" evidence="7">
    <location>
        <begin position="6"/>
        <end position="29"/>
    </location>
</feature>
<feature type="domain" description="PhoU" evidence="8">
    <location>
        <begin position="342"/>
        <end position="420"/>
    </location>
</feature>
<feature type="domain" description="PhoU" evidence="8">
    <location>
        <begin position="449"/>
        <end position="529"/>
    </location>
</feature>
<evidence type="ECO:0000259" key="8">
    <source>
        <dbReference type="Pfam" id="PF01895"/>
    </source>
</evidence>
<dbReference type="AlphaFoldDB" id="A0A7Y7XVN7"/>
<feature type="transmembrane region" description="Helical" evidence="7">
    <location>
        <begin position="244"/>
        <end position="265"/>
    </location>
</feature>
<dbReference type="InterPro" id="IPR026022">
    <property type="entry name" value="PhoU_dom"/>
</dbReference>
<dbReference type="Gene3D" id="1.20.58.220">
    <property type="entry name" value="Phosphate transport system protein phou homolog 2, domain 2"/>
    <property type="match status" value="1"/>
</dbReference>
<keyword evidence="4 7" id="KW-1133">Transmembrane helix</keyword>
<dbReference type="EMBL" id="JACAQE010000001">
    <property type="protein sequence ID" value="NWC12811.1"/>
    <property type="molecule type" value="Genomic_DNA"/>
</dbReference>
<dbReference type="Pfam" id="PF01895">
    <property type="entry name" value="PhoU"/>
    <property type="match status" value="2"/>
</dbReference>
<feature type="transmembrane region" description="Helical" evidence="7">
    <location>
        <begin position="98"/>
        <end position="122"/>
    </location>
</feature>
<feature type="region of interest" description="Disordered" evidence="6">
    <location>
        <begin position="544"/>
        <end position="582"/>
    </location>
</feature>
<dbReference type="RefSeq" id="WP_042934957.1">
    <property type="nucleotide sequence ID" value="NZ_JACAQE010000001.1"/>
</dbReference>
<dbReference type="GO" id="GO:0044341">
    <property type="term" value="P:sodium-dependent phosphate transport"/>
    <property type="evidence" value="ECO:0007669"/>
    <property type="project" value="InterPro"/>
</dbReference>
<keyword evidence="5 7" id="KW-0472">Membrane</keyword>
<name>A0A7Y7XVN7_9PSED</name>
<evidence type="ECO:0000313" key="9">
    <source>
        <dbReference type="EMBL" id="NWC12811.1"/>
    </source>
</evidence>
<comment type="subcellular location">
    <subcellularLocation>
        <location evidence="1">Cell membrane</location>
        <topology evidence="1">Multi-pass membrane protein</topology>
    </subcellularLocation>
</comment>
<gene>
    <name evidence="9" type="ORF">HX845_04055</name>
</gene>
<dbReference type="SUPFAM" id="SSF109755">
    <property type="entry name" value="PhoU-like"/>
    <property type="match status" value="1"/>
</dbReference>
<dbReference type="Proteomes" id="UP000517547">
    <property type="component" value="Unassembled WGS sequence"/>
</dbReference>
<sequence>MSGTTLLINLAGAIALLLWGTHMISTALLRGFGTQLRNGLGRNLDKRWKALLSGIGITAILQSSTAVSLMATSFTAAGTLSLAPALAVMLGANIGSTLVVQLLSFNTSMAIPIVLLVGFVVFRLRDDSRYESIGCALIGLGLMLLALSLLAAVLGQMESTPVFHAVMQGLQGDILIALLVAALLTWICHSSVAVILLIASLAGTGLMSPVTTLALVLGVNIGGALPPVLSASTQIARRLPLGNLAVRLFGALLVLPFASWLGSALAASSVTPGHQVVYLHIAFNGLLAVGFIGLVERMAAVLTRLLPAPEQPADPGMPHYLDEAGLEVANIGLSNAVREALRLADMLSVMLERVLKLFETPMEVTAEQIRQLDQSLDLLSAAIRAYLADIGQDGLSDEDADRAQEILMFVINLEHAGDILSSSLAQLAARRRRRGEAFSKFELGHIYPLHDELLESLNLAITVFLREDTATAHQLVARKASIRRLEANASREHFRKLSADKSAWAESGDIFQRVLRDYRRVHHHIAALAYPVLERAGEHIPGLNEPAENPAPALLRHDGIGGDEVHHDLRRPRDKDDYPCAS</sequence>